<organism evidence="1 2">
    <name type="scientific">Triticum urartu</name>
    <name type="common">Red wild einkorn</name>
    <name type="synonym">Crithodium urartu</name>
    <dbReference type="NCBI Taxonomy" id="4572"/>
    <lineage>
        <taxon>Eukaryota</taxon>
        <taxon>Viridiplantae</taxon>
        <taxon>Streptophyta</taxon>
        <taxon>Embryophyta</taxon>
        <taxon>Tracheophyta</taxon>
        <taxon>Spermatophyta</taxon>
        <taxon>Magnoliopsida</taxon>
        <taxon>Liliopsida</taxon>
        <taxon>Poales</taxon>
        <taxon>Poaceae</taxon>
        <taxon>BOP clade</taxon>
        <taxon>Pooideae</taxon>
        <taxon>Triticodae</taxon>
        <taxon>Triticeae</taxon>
        <taxon>Triticinae</taxon>
        <taxon>Triticum</taxon>
    </lineage>
</organism>
<dbReference type="AlphaFoldDB" id="A0A8R7Q2U0"/>
<reference evidence="2" key="1">
    <citation type="journal article" date="2013" name="Nature">
        <title>Draft genome of the wheat A-genome progenitor Triticum urartu.</title>
        <authorList>
            <person name="Ling H.Q."/>
            <person name="Zhao S."/>
            <person name="Liu D."/>
            <person name="Wang J."/>
            <person name="Sun H."/>
            <person name="Zhang C."/>
            <person name="Fan H."/>
            <person name="Li D."/>
            <person name="Dong L."/>
            <person name="Tao Y."/>
            <person name="Gao C."/>
            <person name="Wu H."/>
            <person name="Li Y."/>
            <person name="Cui Y."/>
            <person name="Guo X."/>
            <person name="Zheng S."/>
            <person name="Wang B."/>
            <person name="Yu K."/>
            <person name="Liang Q."/>
            <person name="Yang W."/>
            <person name="Lou X."/>
            <person name="Chen J."/>
            <person name="Feng M."/>
            <person name="Jian J."/>
            <person name="Zhang X."/>
            <person name="Luo G."/>
            <person name="Jiang Y."/>
            <person name="Liu J."/>
            <person name="Wang Z."/>
            <person name="Sha Y."/>
            <person name="Zhang B."/>
            <person name="Wu H."/>
            <person name="Tang D."/>
            <person name="Shen Q."/>
            <person name="Xue P."/>
            <person name="Zou S."/>
            <person name="Wang X."/>
            <person name="Liu X."/>
            <person name="Wang F."/>
            <person name="Yang Y."/>
            <person name="An X."/>
            <person name="Dong Z."/>
            <person name="Zhang K."/>
            <person name="Zhang X."/>
            <person name="Luo M.C."/>
            <person name="Dvorak J."/>
            <person name="Tong Y."/>
            <person name="Wang J."/>
            <person name="Yang H."/>
            <person name="Li Z."/>
            <person name="Wang D."/>
            <person name="Zhang A."/>
            <person name="Wang J."/>
        </authorList>
    </citation>
    <scope>NUCLEOTIDE SEQUENCE</scope>
    <source>
        <strain evidence="2">cv. G1812</strain>
    </source>
</reference>
<accession>A0A8R7Q2U0</accession>
<reference evidence="1" key="2">
    <citation type="submission" date="2018-03" db="EMBL/GenBank/DDBJ databases">
        <title>The Triticum urartu genome reveals the dynamic nature of wheat genome evolution.</title>
        <authorList>
            <person name="Ling H."/>
            <person name="Ma B."/>
            <person name="Shi X."/>
            <person name="Liu H."/>
            <person name="Dong L."/>
            <person name="Sun H."/>
            <person name="Cao Y."/>
            <person name="Gao Q."/>
            <person name="Zheng S."/>
            <person name="Li Y."/>
            <person name="Yu Y."/>
            <person name="Du H."/>
            <person name="Qi M."/>
            <person name="Li Y."/>
            <person name="Yu H."/>
            <person name="Cui Y."/>
            <person name="Wang N."/>
            <person name="Chen C."/>
            <person name="Wu H."/>
            <person name="Zhao Y."/>
            <person name="Zhang J."/>
            <person name="Li Y."/>
            <person name="Zhou W."/>
            <person name="Zhang B."/>
            <person name="Hu W."/>
            <person name="Eijk M."/>
            <person name="Tang J."/>
            <person name="Witsenboer H."/>
            <person name="Zhao S."/>
            <person name="Li Z."/>
            <person name="Zhang A."/>
            <person name="Wang D."/>
            <person name="Liang C."/>
        </authorList>
    </citation>
    <scope>NUCLEOTIDE SEQUENCE [LARGE SCALE GENOMIC DNA]</scope>
    <source>
        <strain evidence="1">cv. G1812</strain>
    </source>
</reference>
<proteinExistence type="predicted"/>
<dbReference type="Gramene" id="TuG1812G0400000734.01.T01">
    <property type="protein sequence ID" value="TuG1812G0400000734.01.T01.cds355337"/>
    <property type="gene ID" value="TuG1812G0400000734.01"/>
</dbReference>
<keyword evidence="2" id="KW-1185">Reference proteome</keyword>
<evidence type="ECO:0000313" key="1">
    <source>
        <dbReference type="EnsemblPlants" id="TuG1812G0400000734.01.T01.cds355337"/>
    </source>
</evidence>
<protein>
    <submittedName>
        <fullName evidence="1">Uncharacterized protein</fullName>
    </submittedName>
</protein>
<dbReference type="EnsemblPlants" id="TuG1812G0400000734.01.T01">
    <property type="protein sequence ID" value="TuG1812G0400000734.01.T01.cds355337"/>
    <property type="gene ID" value="TuG1812G0400000734.01"/>
</dbReference>
<name>A0A8R7Q2U0_TRIUA</name>
<dbReference type="Proteomes" id="UP000015106">
    <property type="component" value="Chromosome 4"/>
</dbReference>
<sequence length="38" mass="4425">MGLESQREIVRRRELNIAEQEKPAMARCFNTDIACECI</sequence>
<reference evidence="1" key="3">
    <citation type="submission" date="2022-06" db="UniProtKB">
        <authorList>
            <consortium name="EnsemblPlants"/>
        </authorList>
    </citation>
    <scope>IDENTIFICATION</scope>
</reference>
<evidence type="ECO:0000313" key="2">
    <source>
        <dbReference type="Proteomes" id="UP000015106"/>
    </source>
</evidence>